<protein>
    <submittedName>
        <fullName evidence="2">Uncharacterized protein</fullName>
    </submittedName>
</protein>
<comment type="similarity">
    <text evidence="1">Belongs to the HEBP family.</text>
</comment>
<dbReference type="Pfam" id="PF04832">
    <property type="entry name" value="SOUL"/>
    <property type="match status" value="1"/>
</dbReference>
<reference evidence="2 3" key="1">
    <citation type="submission" date="2020-04" db="EMBL/GenBank/DDBJ databases">
        <title>Plant Genome Project.</title>
        <authorList>
            <person name="Zhang R.-G."/>
        </authorList>
    </citation>
    <scope>NUCLEOTIDE SEQUENCE [LARGE SCALE GENOMIC DNA]</scope>
    <source>
        <strain evidence="2">YNK0</strain>
        <tissue evidence="2">Leaf</tissue>
    </source>
</reference>
<evidence type="ECO:0000313" key="2">
    <source>
        <dbReference type="EMBL" id="KAF8408880.1"/>
    </source>
</evidence>
<dbReference type="Proteomes" id="UP000655225">
    <property type="component" value="Unassembled WGS sequence"/>
</dbReference>
<evidence type="ECO:0000313" key="3">
    <source>
        <dbReference type="Proteomes" id="UP000655225"/>
    </source>
</evidence>
<gene>
    <name evidence="2" type="ORF">HHK36_004949</name>
</gene>
<dbReference type="OrthoDB" id="6424451at2759"/>
<accession>A0A834ZNM0</accession>
<evidence type="ECO:0000256" key="1">
    <source>
        <dbReference type="ARBA" id="ARBA00009817"/>
    </source>
</evidence>
<proteinExistence type="inferred from homology"/>
<dbReference type="InterPro" id="IPR011256">
    <property type="entry name" value="Reg_factor_effector_dom_sf"/>
</dbReference>
<name>A0A834ZNM0_TETSI</name>
<sequence length="112" mass="12351">MGKNKYNEKIEITAPVITQVSLVTDPSANYCSSLAFTSLKRTKLTHLRHKASMSKNWAPCMYGPVRQFSGFMLDSDVGEEAEALQASLAGSIWSTIIEIADPTSVYTVVQYN</sequence>
<dbReference type="InterPro" id="IPR006917">
    <property type="entry name" value="SOUL_heme-bd"/>
</dbReference>
<keyword evidence="3" id="KW-1185">Reference proteome</keyword>
<dbReference type="AlphaFoldDB" id="A0A834ZNM0"/>
<comment type="caution">
    <text evidence="2">The sequence shown here is derived from an EMBL/GenBank/DDBJ whole genome shotgun (WGS) entry which is preliminary data.</text>
</comment>
<organism evidence="2 3">
    <name type="scientific">Tetracentron sinense</name>
    <name type="common">Spur-leaf</name>
    <dbReference type="NCBI Taxonomy" id="13715"/>
    <lineage>
        <taxon>Eukaryota</taxon>
        <taxon>Viridiplantae</taxon>
        <taxon>Streptophyta</taxon>
        <taxon>Embryophyta</taxon>
        <taxon>Tracheophyta</taxon>
        <taxon>Spermatophyta</taxon>
        <taxon>Magnoliopsida</taxon>
        <taxon>Trochodendrales</taxon>
        <taxon>Trochodendraceae</taxon>
        <taxon>Tetracentron</taxon>
    </lineage>
</organism>
<dbReference type="SUPFAM" id="SSF55136">
    <property type="entry name" value="Probable bacterial effector-binding domain"/>
    <property type="match status" value="1"/>
</dbReference>
<dbReference type="EMBL" id="JABCRI010000003">
    <property type="protein sequence ID" value="KAF8408880.1"/>
    <property type="molecule type" value="Genomic_DNA"/>
</dbReference>
<dbReference type="Gene3D" id="3.20.80.10">
    <property type="entry name" value="Regulatory factor, effector binding domain"/>
    <property type="match status" value="1"/>
</dbReference>